<evidence type="ECO:0000259" key="8">
    <source>
        <dbReference type="Pfam" id="PF17768"/>
    </source>
</evidence>
<dbReference type="GO" id="GO:0006310">
    <property type="term" value="P:DNA recombination"/>
    <property type="evidence" value="ECO:0007669"/>
    <property type="project" value="InterPro"/>
</dbReference>
<dbReference type="GO" id="GO:0008409">
    <property type="term" value="F:5'-3' exonuclease activity"/>
    <property type="evidence" value="ECO:0007669"/>
    <property type="project" value="InterPro"/>
</dbReference>
<keyword evidence="5 9" id="KW-0269">Exonuclease</keyword>
<dbReference type="NCBIfam" id="TIGR00644">
    <property type="entry name" value="recJ"/>
    <property type="match status" value="1"/>
</dbReference>
<dbReference type="RefSeq" id="WP_155150341.1">
    <property type="nucleotide sequence ID" value="NZ_JACOPQ010000004.1"/>
</dbReference>
<dbReference type="Pfam" id="PF17768">
    <property type="entry name" value="RecJ_OB"/>
    <property type="match status" value="1"/>
</dbReference>
<gene>
    <name evidence="9" type="primary">recJ</name>
    <name evidence="9" type="ORF">H8S62_06945</name>
</gene>
<comment type="caution">
    <text evidence="9">The sequence shown here is derived from an EMBL/GenBank/DDBJ whole genome shotgun (WGS) entry which is preliminary data.</text>
</comment>
<comment type="similarity">
    <text evidence="1">Belongs to the RecJ family.</text>
</comment>
<dbReference type="Pfam" id="PF02272">
    <property type="entry name" value="DHHA1"/>
    <property type="match status" value="1"/>
</dbReference>
<proteinExistence type="inferred from homology"/>
<evidence type="ECO:0000259" key="7">
    <source>
        <dbReference type="Pfam" id="PF02272"/>
    </source>
</evidence>
<dbReference type="Proteomes" id="UP000607645">
    <property type="component" value="Unassembled WGS sequence"/>
</dbReference>
<feature type="domain" description="RecJ OB" evidence="8">
    <location>
        <begin position="463"/>
        <end position="560"/>
    </location>
</feature>
<dbReference type="InterPro" id="IPR003156">
    <property type="entry name" value="DHHA1_dom"/>
</dbReference>
<dbReference type="InterPro" id="IPR004610">
    <property type="entry name" value="RecJ"/>
</dbReference>
<sequence length="688" mass="73898">MKYRQWNLRPAHPAARAAMEAVGVPPLPAAVLCARGLDTVEKARDFLASDEGLLNDPLLLRDMEAAVARIRAAIDGGEHIAVYGDYDVDGITSTCLLTDYLRSLGAAVTPYIPDRMEEGYGLGAAAVESLHAQGVKLIITVDCGITAVEEADLAAFLGVDLIITDHHECKSSLPAAVAVVDPHRPDCPYPFKCLAGVGVALKLALAIAGPAAQSALLRKYADLAAVGTVADVMSVVGENRTIVRMGLSALAHTERPGLKALLREAGLDEKPLTSVSIGYTLAPRINASGRMGCASLAAELLLTADSVRGAELAQELCALNRERQAIELGIFEECVDLADALPPEERPALVLSSEGWHQGVVGIVASRLTEKYSCPAFMICLQDGHGKGSCRSFGGFNLFAALEACSDLLEGFGGHELAAGFTILEKQIPAFRARMCALVREATGGAEMVSALELDAEIDDPGLLTQEGVCSLDLLEPYGTGNQRPTFLLSGCTVAALSEVGGGRHLKLKVTARGRSFDAIFFSATAAEAGVAVGDRVDVAFYPQINEYRGWRSVQLQVADLRSSLTRAQAERALYEKFRRGEELTPREAAALTPSREEFAGLWRYLKGRSAAGRVEETALRLSRNVARTYGLRETFMRTMVCLEVFGERGLVQVERTTDLLRIDVKQVDGKVDLEQSSIMMRLRKLIE</sequence>
<dbReference type="SUPFAM" id="SSF64182">
    <property type="entry name" value="DHH phosphoesterases"/>
    <property type="match status" value="1"/>
</dbReference>
<reference evidence="9" key="1">
    <citation type="submission" date="2020-08" db="EMBL/GenBank/DDBJ databases">
        <title>Genome public.</title>
        <authorList>
            <person name="Liu C."/>
            <person name="Sun Q."/>
        </authorList>
    </citation>
    <scope>NUCLEOTIDE SEQUENCE</scope>
    <source>
        <strain evidence="9">NSJ-52</strain>
    </source>
</reference>
<dbReference type="GO" id="GO:0003676">
    <property type="term" value="F:nucleic acid binding"/>
    <property type="evidence" value="ECO:0007669"/>
    <property type="project" value="InterPro"/>
</dbReference>
<evidence type="ECO:0000256" key="2">
    <source>
        <dbReference type="ARBA" id="ARBA00019841"/>
    </source>
</evidence>
<dbReference type="InterPro" id="IPR041122">
    <property type="entry name" value="RecJ_OB"/>
</dbReference>
<dbReference type="AlphaFoldDB" id="A0A8J6MCD7"/>
<protein>
    <recommendedName>
        <fullName evidence="2">Single-stranded-DNA-specific exonuclease RecJ</fullName>
    </recommendedName>
</protein>
<dbReference type="InterPro" id="IPR038763">
    <property type="entry name" value="DHH_sf"/>
</dbReference>
<dbReference type="InterPro" id="IPR051673">
    <property type="entry name" value="SSDNA_exonuclease_RecJ"/>
</dbReference>
<accession>A0A8J6MCD7</accession>
<organism evidence="9 10">
    <name type="scientific">Lawsonibacter faecis</name>
    <dbReference type="NCBI Taxonomy" id="2763052"/>
    <lineage>
        <taxon>Bacteria</taxon>
        <taxon>Bacillati</taxon>
        <taxon>Bacillota</taxon>
        <taxon>Clostridia</taxon>
        <taxon>Eubacteriales</taxon>
        <taxon>Oscillospiraceae</taxon>
        <taxon>Lawsonibacter</taxon>
    </lineage>
</organism>
<dbReference type="PANTHER" id="PTHR30255:SF2">
    <property type="entry name" value="SINGLE-STRANDED-DNA-SPECIFIC EXONUCLEASE RECJ"/>
    <property type="match status" value="1"/>
</dbReference>
<dbReference type="GO" id="GO:0006281">
    <property type="term" value="P:DNA repair"/>
    <property type="evidence" value="ECO:0007669"/>
    <property type="project" value="InterPro"/>
</dbReference>
<keyword evidence="4" id="KW-0378">Hydrolase</keyword>
<dbReference type="Gene3D" id="3.10.310.30">
    <property type="match status" value="1"/>
</dbReference>
<dbReference type="InterPro" id="IPR001667">
    <property type="entry name" value="DDH_dom"/>
</dbReference>
<name>A0A8J6MCD7_9FIRM</name>
<dbReference type="Gene3D" id="3.90.1640.30">
    <property type="match status" value="1"/>
</dbReference>
<feature type="domain" description="DHHA1" evidence="7">
    <location>
        <begin position="349"/>
        <end position="440"/>
    </location>
</feature>
<evidence type="ECO:0000256" key="1">
    <source>
        <dbReference type="ARBA" id="ARBA00005915"/>
    </source>
</evidence>
<feature type="domain" description="DDH" evidence="6">
    <location>
        <begin position="80"/>
        <end position="228"/>
    </location>
</feature>
<evidence type="ECO:0000256" key="3">
    <source>
        <dbReference type="ARBA" id="ARBA00022722"/>
    </source>
</evidence>
<keyword evidence="10" id="KW-1185">Reference proteome</keyword>
<evidence type="ECO:0000256" key="5">
    <source>
        <dbReference type="ARBA" id="ARBA00022839"/>
    </source>
</evidence>
<keyword evidence="3" id="KW-0540">Nuclease</keyword>
<dbReference type="Pfam" id="PF01368">
    <property type="entry name" value="DHH"/>
    <property type="match status" value="1"/>
</dbReference>
<evidence type="ECO:0000313" key="9">
    <source>
        <dbReference type="EMBL" id="MBC5736746.1"/>
    </source>
</evidence>
<dbReference type="PANTHER" id="PTHR30255">
    <property type="entry name" value="SINGLE-STRANDED-DNA-SPECIFIC EXONUCLEASE RECJ"/>
    <property type="match status" value="1"/>
</dbReference>
<dbReference type="EMBL" id="JACOPQ010000004">
    <property type="protein sequence ID" value="MBC5736746.1"/>
    <property type="molecule type" value="Genomic_DNA"/>
</dbReference>
<evidence type="ECO:0000259" key="6">
    <source>
        <dbReference type="Pfam" id="PF01368"/>
    </source>
</evidence>
<evidence type="ECO:0000256" key="4">
    <source>
        <dbReference type="ARBA" id="ARBA00022801"/>
    </source>
</evidence>
<evidence type="ECO:0000313" key="10">
    <source>
        <dbReference type="Proteomes" id="UP000607645"/>
    </source>
</evidence>